<evidence type="ECO:0008006" key="3">
    <source>
        <dbReference type="Google" id="ProtNLM"/>
    </source>
</evidence>
<dbReference type="RefSeq" id="WP_405335904.1">
    <property type="nucleotide sequence ID" value="NZ_JBANFI010000001.1"/>
</dbReference>
<name>A0ABW8PVV2_9GAMM</name>
<comment type="caution">
    <text evidence="1">The sequence shown here is derived from an EMBL/GenBank/DDBJ whole genome shotgun (WGS) entry which is preliminary data.</text>
</comment>
<evidence type="ECO:0000313" key="1">
    <source>
        <dbReference type="EMBL" id="MFK7159492.1"/>
    </source>
</evidence>
<dbReference type="EMBL" id="JBANFI010000001">
    <property type="protein sequence ID" value="MFK7159492.1"/>
    <property type="molecule type" value="Genomic_DNA"/>
</dbReference>
<protein>
    <recommendedName>
        <fullName evidence="3">DUF2946 domain-containing protein</fullName>
    </recommendedName>
</protein>
<organism evidence="1 2">
    <name type="scientific">Marinospirillum alkalitolerans</name>
    <dbReference type="NCBI Taxonomy" id="3123374"/>
    <lineage>
        <taxon>Bacteria</taxon>
        <taxon>Pseudomonadati</taxon>
        <taxon>Pseudomonadota</taxon>
        <taxon>Gammaproteobacteria</taxon>
        <taxon>Oceanospirillales</taxon>
        <taxon>Oceanospirillaceae</taxon>
        <taxon>Marinospirillum</taxon>
    </lineage>
</organism>
<evidence type="ECO:0000313" key="2">
    <source>
        <dbReference type="Proteomes" id="UP001621714"/>
    </source>
</evidence>
<accession>A0ABW8PVV2</accession>
<keyword evidence="2" id="KW-1185">Reference proteome</keyword>
<sequence length="124" mass="13477">MRFSRTLNTGLLLLALAVMMQRIVTPFMVPVLVVHENGYIEICSWHGGSERILLDADGQPISSEQPFSYCPECASPSGLLLAITPELTEPLWLALSSVLLPSAAHPPMAYLALPPPSRAPPIWS</sequence>
<proteinExistence type="predicted"/>
<dbReference type="Proteomes" id="UP001621714">
    <property type="component" value="Unassembled WGS sequence"/>
</dbReference>
<reference evidence="1 2" key="1">
    <citation type="submission" date="2024-02" db="EMBL/GenBank/DDBJ databases">
        <title>Marinospirillum sp. MEB 164 isolated from Lonar lake sediment.</title>
        <authorList>
            <person name="Joshi A."/>
            <person name="Thite S."/>
        </authorList>
    </citation>
    <scope>NUCLEOTIDE SEQUENCE [LARGE SCALE GENOMIC DNA]</scope>
    <source>
        <strain evidence="1 2">MEB164</strain>
    </source>
</reference>
<gene>
    <name evidence="1" type="ORF">V6U78_00385</name>
</gene>